<keyword evidence="3" id="KW-1185">Reference proteome</keyword>
<organism evidence="2 3">
    <name type="scientific">Formivibrio citricus</name>
    <dbReference type="NCBI Taxonomy" id="83765"/>
    <lineage>
        <taxon>Bacteria</taxon>
        <taxon>Pseudomonadati</taxon>
        <taxon>Pseudomonadota</taxon>
        <taxon>Betaproteobacteria</taxon>
        <taxon>Neisseriales</taxon>
        <taxon>Chitinibacteraceae</taxon>
        <taxon>Formivibrio</taxon>
    </lineage>
</organism>
<keyword evidence="1" id="KW-0472">Membrane</keyword>
<dbReference type="EMBL" id="FOVE01000022">
    <property type="protein sequence ID" value="SFN92442.1"/>
    <property type="molecule type" value="Genomic_DNA"/>
</dbReference>
<sequence length="71" mass="7538">MNRKPDNHGTHAVNACYGKFFCRVSARQLLGAAVLVAGWALVMADLIGTTPSGAPASSQLVQQMVWNPSPK</sequence>
<evidence type="ECO:0000313" key="3">
    <source>
        <dbReference type="Proteomes" id="UP000242869"/>
    </source>
</evidence>
<feature type="transmembrane region" description="Helical" evidence="1">
    <location>
        <begin position="29"/>
        <end position="48"/>
    </location>
</feature>
<reference evidence="3" key="1">
    <citation type="submission" date="2016-10" db="EMBL/GenBank/DDBJ databases">
        <authorList>
            <person name="Varghese N."/>
            <person name="Submissions S."/>
        </authorList>
    </citation>
    <scope>NUCLEOTIDE SEQUENCE [LARGE SCALE GENOMIC DNA]</scope>
    <source>
        <strain evidence="3">DSM 6150</strain>
    </source>
</reference>
<keyword evidence="1" id="KW-0812">Transmembrane</keyword>
<protein>
    <submittedName>
        <fullName evidence="2">Uncharacterized protein</fullName>
    </submittedName>
</protein>
<keyword evidence="1" id="KW-1133">Transmembrane helix</keyword>
<evidence type="ECO:0000313" key="2">
    <source>
        <dbReference type="EMBL" id="SFN92442.1"/>
    </source>
</evidence>
<dbReference type="RefSeq" id="WP_091197269.1">
    <property type="nucleotide sequence ID" value="NZ_FOVE01000022.1"/>
</dbReference>
<gene>
    <name evidence="2" type="ORF">SAMN05660284_02530</name>
</gene>
<dbReference type="Proteomes" id="UP000242869">
    <property type="component" value="Unassembled WGS sequence"/>
</dbReference>
<evidence type="ECO:0000256" key="1">
    <source>
        <dbReference type="SAM" id="Phobius"/>
    </source>
</evidence>
<dbReference type="AlphaFoldDB" id="A0A1I5CZQ1"/>
<name>A0A1I5CZQ1_9NEIS</name>
<accession>A0A1I5CZQ1</accession>
<proteinExistence type="predicted"/>